<protein>
    <submittedName>
        <fullName evidence="1">ABC-type Fe3+-hydroxamate transport system substrate-binding protein</fullName>
    </submittedName>
</protein>
<proteinExistence type="predicted"/>
<sequence>MYGSIVRLSDFKAKPIAELPEDQYQEAIRGMERGLEASAMSEENMIAPDTSYLANHPAMKPYATVQVGGKVVATIDNQGVMSTSDEIYEKLKNLVPNDVNGTNGPDLAKARADKIAQALGGKVVSSLTAITQSQFNANPIDQEKLRPQINLEAMKQDPLYAQIQAIKAQRAAFLSAAATQPS</sequence>
<evidence type="ECO:0000313" key="2">
    <source>
        <dbReference type="Proteomes" id="UP000570514"/>
    </source>
</evidence>
<gene>
    <name evidence="1" type="ORF">FHS83_000632</name>
</gene>
<reference evidence="1 2" key="1">
    <citation type="submission" date="2020-03" db="EMBL/GenBank/DDBJ databases">
        <title>Genomic Encyclopedia of Type Strains, Phase IV (KMG-IV): sequencing the most valuable type-strain genomes for metagenomic binning, comparative biology and taxonomic classification.</title>
        <authorList>
            <person name="Goeker M."/>
        </authorList>
    </citation>
    <scope>NUCLEOTIDE SEQUENCE [LARGE SCALE GENOMIC DNA]</scope>
    <source>
        <strain evidence="1 2">DSM 19867</strain>
    </source>
</reference>
<dbReference type="RefSeq" id="WP_167080804.1">
    <property type="nucleotide sequence ID" value="NZ_BAAADC010000001.1"/>
</dbReference>
<evidence type="ECO:0000313" key="1">
    <source>
        <dbReference type="EMBL" id="NIK87314.1"/>
    </source>
</evidence>
<name>A0A846MV38_9PROT</name>
<accession>A0A846MV38</accession>
<dbReference type="EMBL" id="JAASRM010000001">
    <property type="protein sequence ID" value="NIK87314.1"/>
    <property type="molecule type" value="Genomic_DNA"/>
</dbReference>
<keyword evidence="2" id="KW-1185">Reference proteome</keyword>
<dbReference type="AlphaFoldDB" id="A0A846MV38"/>
<comment type="caution">
    <text evidence="1">The sequence shown here is derived from an EMBL/GenBank/DDBJ whole genome shotgun (WGS) entry which is preliminary data.</text>
</comment>
<dbReference type="Proteomes" id="UP000570514">
    <property type="component" value="Unassembled WGS sequence"/>
</dbReference>
<organism evidence="1 2">
    <name type="scientific">Rhizomicrobium palustre</name>
    <dbReference type="NCBI Taxonomy" id="189966"/>
    <lineage>
        <taxon>Bacteria</taxon>
        <taxon>Pseudomonadati</taxon>
        <taxon>Pseudomonadota</taxon>
        <taxon>Alphaproteobacteria</taxon>
        <taxon>Micropepsales</taxon>
        <taxon>Micropepsaceae</taxon>
        <taxon>Rhizomicrobium</taxon>
    </lineage>
</organism>